<dbReference type="Pfam" id="PF04542">
    <property type="entry name" value="Sigma70_r2"/>
    <property type="match status" value="1"/>
</dbReference>
<dbReference type="Pfam" id="PF08281">
    <property type="entry name" value="Sigma70_r4_2"/>
    <property type="match status" value="1"/>
</dbReference>
<comment type="similarity">
    <text evidence="1">Belongs to the sigma-70 factor family. ECF subfamily.</text>
</comment>
<keyword evidence="5" id="KW-1133">Transmembrane helix</keyword>
<keyword evidence="4" id="KW-0804">Transcription</keyword>
<dbReference type="NCBIfam" id="TIGR02937">
    <property type="entry name" value="sigma70-ECF"/>
    <property type="match status" value="1"/>
</dbReference>
<dbReference type="PANTHER" id="PTHR43133:SF46">
    <property type="entry name" value="RNA POLYMERASE SIGMA-70 FACTOR ECF SUBFAMILY"/>
    <property type="match status" value="1"/>
</dbReference>
<evidence type="ECO:0000256" key="1">
    <source>
        <dbReference type="ARBA" id="ARBA00010641"/>
    </source>
</evidence>
<dbReference type="Proteomes" id="UP000186720">
    <property type="component" value="Unassembled WGS sequence"/>
</dbReference>
<dbReference type="GO" id="GO:0006352">
    <property type="term" value="P:DNA-templated transcription initiation"/>
    <property type="evidence" value="ECO:0007669"/>
    <property type="project" value="InterPro"/>
</dbReference>
<sequence length="201" mass="23531">MSLHDSYDDCSLLNLLKQGDLKAFAAIHKRYYGILYIHAYKMFPDREEVKDLLQELFTGLWNNRDEINFDLNLKGYLYTAARNRILNIFKHQKVKSAYISSFKLFIDNNSPSADKQYRMKELAALIEAEVSSLPPQMRLIFEMSRNANLSHNEIALQLNISPLTVRKQVNNSLKILRIKLAVHFFSFFLIFIYSIATLRLF</sequence>
<accession>A0A1Q6A085</accession>
<dbReference type="RefSeq" id="WP_074490046.1">
    <property type="nucleotide sequence ID" value="NZ_FPAM01000006.1"/>
</dbReference>
<dbReference type="SUPFAM" id="SSF88659">
    <property type="entry name" value="Sigma3 and sigma4 domains of RNA polymerase sigma factors"/>
    <property type="match status" value="1"/>
</dbReference>
<dbReference type="InterPro" id="IPR013325">
    <property type="entry name" value="RNA_pol_sigma_r2"/>
</dbReference>
<feature type="transmembrane region" description="Helical" evidence="5">
    <location>
        <begin position="176"/>
        <end position="196"/>
    </location>
</feature>
<dbReference type="SUPFAM" id="SSF88946">
    <property type="entry name" value="Sigma2 domain of RNA polymerase sigma factors"/>
    <property type="match status" value="1"/>
</dbReference>
<feature type="domain" description="RNA polymerase sigma-70 region 2" evidence="6">
    <location>
        <begin position="29"/>
        <end position="92"/>
    </location>
</feature>
<keyword evidence="9" id="KW-1185">Reference proteome</keyword>
<dbReference type="InterPro" id="IPR014327">
    <property type="entry name" value="RNA_pol_sigma70_bacteroid"/>
</dbReference>
<keyword evidence="5" id="KW-0472">Membrane</keyword>
<dbReference type="NCBIfam" id="TIGR02985">
    <property type="entry name" value="Sig70_bacteroi1"/>
    <property type="match status" value="1"/>
</dbReference>
<dbReference type="InterPro" id="IPR014284">
    <property type="entry name" value="RNA_pol_sigma-70_dom"/>
</dbReference>
<evidence type="ECO:0000313" key="9">
    <source>
        <dbReference type="Proteomes" id="UP000186720"/>
    </source>
</evidence>
<dbReference type="OrthoDB" id="659569at2"/>
<dbReference type="InterPro" id="IPR013324">
    <property type="entry name" value="RNA_pol_sigma_r3/r4-like"/>
</dbReference>
<dbReference type="STRING" id="1302689.RG47T_2895"/>
<evidence type="ECO:0000256" key="2">
    <source>
        <dbReference type="ARBA" id="ARBA00023015"/>
    </source>
</evidence>
<organism evidence="8 9">
    <name type="scientific">Mucilaginibacter polytrichastri</name>
    <dbReference type="NCBI Taxonomy" id="1302689"/>
    <lineage>
        <taxon>Bacteria</taxon>
        <taxon>Pseudomonadati</taxon>
        <taxon>Bacteroidota</taxon>
        <taxon>Sphingobacteriia</taxon>
        <taxon>Sphingobacteriales</taxon>
        <taxon>Sphingobacteriaceae</taxon>
        <taxon>Mucilaginibacter</taxon>
    </lineage>
</organism>
<evidence type="ECO:0000259" key="7">
    <source>
        <dbReference type="Pfam" id="PF08281"/>
    </source>
</evidence>
<proteinExistence type="inferred from homology"/>
<dbReference type="InterPro" id="IPR013249">
    <property type="entry name" value="RNA_pol_sigma70_r4_t2"/>
</dbReference>
<feature type="domain" description="RNA polymerase sigma factor 70 region 4 type 2" evidence="7">
    <location>
        <begin position="126"/>
        <end position="174"/>
    </location>
</feature>
<dbReference type="GO" id="GO:0016987">
    <property type="term" value="F:sigma factor activity"/>
    <property type="evidence" value="ECO:0007669"/>
    <property type="project" value="UniProtKB-KW"/>
</dbReference>
<dbReference type="InterPro" id="IPR036388">
    <property type="entry name" value="WH-like_DNA-bd_sf"/>
</dbReference>
<dbReference type="EMBL" id="MPPL01000001">
    <property type="protein sequence ID" value="OKS87434.1"/>
    <property type="molecule type" value="Genomic_DNA"/>
</dbReference>
<dbReference type="Gene3D" id="1.10.1740.10">
    <property type="match status" value="1"/>
</dbReference>
<dbReference type="PANTHER" id="PTHR43133">
    <property type="entry name" value="RNA POLYMERASE ECF-TYPE SIGMA FACTO"/>
    <property type="match status" value="1"/>
</dbReference>
<evidence type="ECO:0000256" key="5">
    <source>
        <dbReference type="SAM" id="Phobius"/>
    </source>
</evidence>
<evidence type="ECO:0000259" key="6">
    <source>
        <dbReference type="Pfam" id="PF04542"/>
    </source>
</evidence>
<dbReference type="InterPro" id="IPR039425">
    <property type="entry name" value="RNA_pol_sigma-70-like"/>
</dbReference>
<name>A0A1Q6A085_9SPHI</name>
<dbReference type="GO" id="GO:0003677">
    <property type="term" value="F:DNA binding"/>
    <property type="evidence" value="ECO:0007669"/>
    <property type="project" value="InterPro"/>
</dbReference>
<gene>
    <name evidence="8" type="ORF">RG47T_2895</name>
</gene>
<evidence type="ECO:0000256" key="3">
    <source>
        <dbReference type="ARBA" id="ARBA00023082"/>
    </source>
</evidence>
<comment type="caution">
    <text evidence="8">The sequence shown here is derived from an EMBL/GenBank/DDBJ whole genome shotgun (WGS) entry which is preliminary data.</text>
</comment>
<protein>
    <recommendedName>
        <fullName evidence="10">RNA polymerase sigma-70 factor</fullName>
    </recommendedName>
</protein>
<keyword evidence="3" id="KW-0731">Sigma factor</keyword>
<dbReference type="Gene3D" id="1.10.10.10">
    <property type="entry name" value="Winged helix-like DNA-binding domain superfamily/Winged helix DNA-binding domain"/>
    <property type="match status" value="1"/>
</dbReference>
<dbReference type="AlphaFoldDB" id="A0A1Q6A085"/>
<keyword evidence="5" id="KW-0812">Transmembrane</keyword>
<evidence type="ECO:0000313" key="8">
    <source>
        <dbReference type="EMBL" id="OKS87434.1"/>
    </source>
</evidence>
<dbReference type="InterPro" id="IPR007627">
    <property type="entry name" value="RNA_pol_sigma70_r2"/>
</dbReference>
<reference evidence="8 9" key="1">
    <citation type="submission" date="2016-11" db="EMBL/GenBank/DDBJ databases">
        <title>Whole Genome Sequencing of Mucilaginibacter polytrichastri RG4-7(T) isolated from the moss sample.</title>
        <authorList>
            <person name="Li Y."/>
        </authorList>
    </citation>
    <scope>NUCLEOTIDE SEQUENCE [LARGE SCALE GENOMIC DNA]</scope>
    <source>
        <strain evidence="8 9">RG4-7</strain>
    </source>
</reference>
<evidence type="ECO:0000256" key="4">
    <source>
        <dbReference type="ARBA" id="ARBA00023163"/>
    </source>
</evidence>
<keyword evidence="2" id="KW-0805">Transcription regulation</keyword>
<evidence type="ECO:0008006" key="10">
    <source>
        <dbReference type="Google" id="ProtNLM"/>
    </source>
</evidence>